<dbReference type="InterPro" id="IPR011048">
    <property type="entry name" value="Haem_d1_sf"/>
</dbReference>
<dbReference type="InterPro" id="IPR015943">
    <property type="entry name" value="WD40/YVTN_repeat-like_dom_sf"/>
</dbReference>
<keyword evidence="2" id="KW-1185">Reference proteome</keyword>
<protein>
    <submittedName>
        <fullName evidence="1">40-residue YVTN family beta-propeller repeat-containing protein</fullName>
    </submittedName>
</protein>
<dbReference type="Proteomes" id="UP000242662">
    <property type="component" value="Unassembled WGS sequence"/>
</dbReference>
<dbReference type="OrthoDB" id="120019at2"/>
<dbReference type="AlphaFoldDB" id="A0A1G6PBZ0"/>
<dbReference type="InterPro" id="IPR011964">
    <property type="entry name" value="YVTN_b-propeller_repeat"/>
</dbReference>
<dbReference type="PANTHER" id="PTHR47197">
    <property type="entry name" value="PROTEIN NIRF"/>
    <property type="match status" value="1"/>
</dbReference>
<sequence length="324" mass="35809">MRRVSLMLIVVVLISACVKEARVTLPEEGSPFLVVSHLKDPALTFVDPHTYEVVQTVPLEEAWQKMIQVNDAYLWALQKQSGVLQQLAKKEGVLTPLTDVGSGFSDVAFSEERNRVYVADPKTGQVHRIDPQTKSLEVSIEVAGVPDELLLSGDDRLFVLDVSACKVSEIDLNKEAVTRTFTVEDRATGLFFDGQWLWIGGHGAIGELNKSVYAYDVRTGEQVAEVEVGLMPIATIASADGHSLYVVSHGDAHLYEIDREAQQVTRTVRVGQNPNYIYRRDGALYVSNVDSDSISIIDEATFTVKKEVPVAGGPHAMLMEEWHE</sequence>
<organism evidence="1 2">
    <name type="scientific">Shouchella lonarensis</name>
    <dbReference type="NCBI Taxonomy" id="1464122"/>
    <lineage>
        <taxon>Bacteria</taxon>
        <taxon>Bacillati</taxon>
        <taxon>Bacillota</taxon>
        <taxon>Bacilli</taxon>
        <taxon>Bacillales</taxon>
        <taxon>Bacillaceae</taxon>
        <taxon>Shouchella</taxon>
    </lineage>
</organism>
<dbReference type="SUPFAM" id="SSF51004">
    <property type="entry name" value="C-terminal (heme d1) domain of cytochrome cd1-nitrite reductase"/>
    <property type="match status" value="1"/>
</dbReference>
<dbReference type="NCBIfam" id="TIGR02276">
    <property type="entry name" value="beta_rpt_yvtn"/>
    <property type="match status" value="1"/>
</dbReference>
<accession>A0A1G6PBZ0</accession>
<proteinExistence type="predicted"/>
<dbReference type="RefSeq" id="WP_090776726.1">
    <property type="nucleotide sequence ID" value="NZ_FMYM01000016.1"/>
</dbReference>
<evidence type="ECO:0000313" key="2">
    <source>
        <dbReference type="Proteomes" id="UP000242662"/>
    </source>
</evidence>
<name>A0A1G6PBZ0_9BACI</name>
<dbReference type="STRING" id="1464122.SAMN05421737_11627"/>
<reference evidence="2" key="1">
    <citation type="submission" date="2016-09" db="EMBL/GenBank/DDBJ databases">
        <authorList>
            <person name="Varghese N."/>
            <person name="Submissions S."/>
        </authorList>
    </citation>
    <scope>NUCLEOTIDE SEQUENCE [LARGE SCALE GENOMIC DNA]</scope>
    <source>
        <strain evidence="2">25nlg</strain>
    </source>
</reference>
<evidence type="ECO:0000313" key="1">
    <source>
        <dbReference type="EMBL" id="SDC77528.1"/>
    </source>
</evidence>
<dbReference type="InterPro" id="IPR051200">
    <property type="entry name" value="Host-pathogen_enzymatic-act"/>
</dbReference>
<dbReference type="PROSITE" id="PS51257">
    <property type="entry name" value="PROKAR_LIPOPROTEIN"/>
    <property type="match status" value="1"/>
</dbReference>
<dbReference type="Gene3D" id="2.130.10.10">
    <property type="entry name" value="YVTN repeat-like/Quinoprotein amine dehydrogenase"/>
    <property type="match status" value="2"/>
</dbReference>
<dbReference type="EMBL" id="FMYM01000016">
    <property type="protein sequence ID" value="SDC77528.1"/>
    <property type="molecule type" value="Genomic_DNA"/>
</dbReference>
<gene>
    <name evidence="1" type="ORF">SAMN05421737_11627</name>
</gene>
<dbReference type="PANTHER" id="PTHR47197:SF3">
    <property type="entry name" value="DIHYDRO-HEME D1 DEHYDROGENASE"/>
    <property type="match status" value="1"/>
</dbReference>